<feature type="non-terminal residue" evidence="9">
    <location>
        <position position="147"/>
    </location>
</feature>
<dbReference type="InterPro" id="IPR027417">
    <property type="entry name" value="P-loop_NTPase"/>
</dbReference>
<feature type="domain" description="Myosin motor" evidence="8">
    <location>
        <begin position="12"/>
        <end position="147"/>
    </location>
</feature>
<evidence type="ECO:0000256" key="4">
    <source>
        <dbReference type="ARBA" id="ARBA00023123"/>
    </source>
</evidence>
<evidence type="ECO:0000256" key="6">
    <source>
        <dbReference type="ARBA" id="ARBA00023203"/>
    </source>
</evidence>
<dbReference type="SUPFAM" id="SSF52540">
    <property type="entry name" value="P-loop containing nucleoside triphosphate hydrolases"/>
    <property type="match status" value="1"/>
</dbReference>
<dbReference type="Gene3D" id="3.40.850.10">
    <property type="entry name" value="Kinesin motor domain"/>
    <property type="match status" value="1"/>
</dbReference>
<dbReference type="GO" id="GO:0007015">
    <property type="term" value="P:actin filament organization"/>
    <property type="evidence" value="ECO:0007669"/>
    <property type="project" value="TreeGrafter"/>
</dbReference>
<keyword evidence="3 7" id="KW-0067">ATP-binding</keyword>
<keyword evidence="2 7" id="KW-0547">Nucleotide-binding</keyword>
<comment type="caution">
    <text evidence="9">The sequence shown here is derived from an EMBL/GenBank/DDBJ whole genome shotgun (WGS) entry which is preliminary data.</text>
</comment>
<dbReference type="Pfam" id="PF00063">
    <property type="entry name" value="Myosin_head"/>
    <property type="match status" value="1"/>
</dbReference>
<evidence type="ECO:0000256" key="2">
    <source>
        <dbReference type="ARBA" id="ARBA00022741"/>
    </source>
</evidence>
<dbReference type="GO" id="GO:0030048">
    <property type="term" value="P:actin filament-based movement"/>
    <property type="evidence" value="ECO:0007669"/>
    <property type="project" value="TreeGrafter"/>
</dbReference>
<dbReference type="EMBL" id="UYJE01001083">
    <property type="protein sequence ID" value="VDH99023.1"/>
    <property type="molecule type" value="Genomic_DNA"/>
</dbReference>
<comment type="similarity">
    <text evidence="1 7">Belongs to the TRAFAC class myosin-kinesin ATPase superfamily. Myosin family.</text>
</comment>
<keyword evidence="5 7" id="KW-0505">Motor protein</keyword>
<keyword evidence="10" id="KW-1185">Reference proteome</keyword>
<dbReference type="GO" id="GO:0016459">
    <property type="term" value="C:myosin complex"/>
    <property type="evidence" value="ECO:0007669"/>
    <property type="project" value="UniProtKB-KW"/>
</dbReference>
<dbReference type="PANTHER" id="PTHR13140">
    <property type="entry name" value="MYOSIN"/>
    <property type="match status" value="1"/>
</dbReference>
<gene>
    <name evidence="9" type="ORF">MGAL_10B077016</name>
</gene>
<dbReference type="OrthoDB" id="10055605at2759"/>
<name>A0A8B6C4H5_MYTGA</name>
<evidence type="ECO:0000313" key="10">
    <source>
        <dbReference type="Proteomes" id="UP000596742"/>
    </source>
</evidence>
<dbReference type="Proteomes" id="UP000596742">
    <property type="component" value="Unassembled WGS sequence"/>
</dbReference>
<evidence type="ECO:0000313" key="9">
    <source>
        <dbReference type="EMBL" id="VDH99023.1"/>
    </source>
</evidence>
<dbReference type="PRINTS" id="PR00193">
    <property type="entry name" value="MYOSINHEAVY"/>
</dbReference>
<protein>
    <submittedName>
        <fullName evidence="9">Myosin I</fullName>
    </submittedName>
</protein>
<evidence type="ECO:0000256" key="7">
    <source>
        <dbReference type="PROSITE-ProRule" id="PRU00782"/>
    </source>
</evidence>
<comment type="caution">
    <text evidence="7">Lacks conserved residue(s) required for the propagation of feature annotation.</text>
</comment>
<dbReference type="GO" id="GO:0005902">
    <property type="term" value="C:microvillus"/>
    <property type="evidence" value="ECO:0007669"/>
    <property type="project" value="TreeGrafter"/>
</dbReference>
<sequence>MENELTKRDHIGVQDFVLLEDYEHPEAFVENLKKRFTENLIYTYIGPVLVSVNPYHQLDIYNDEIIQTYRNVNFYELPPHIYAIADAAFRTMRSETRDVCVLISGESGAGKTEASKKILHYIAASSVHSKDLERVKERLLQSTPLLE</sequence>
<accession>A0A8B6C4H5</accession>
<dbReference type="FunFam" id="3.40.850.10:FF:000101">
    <property type="entry name" value="Slow myosin heavy chain 2"/>
    <property type="match status" value="1"/>
</dbReference>
<dbReference type="PROSITE" id="PS51456">
    <property type="entry name" value="MYOSIN_MOTOR"/>
    <property type="match status" value="1"/>
</dbReference>
<organism evidence="9 10">
    <name type="scientific">Mytilus galloprovincialis</name>
    <name type="common">Mediterranean mussel</name>
    <dbReference type="NCBI Taxonomy" id="29158"/>
    <lineage>
        <taxon>Eukaryota</taxon>
        <taxon>Metazoa</taxon>
        <taxon>Spiralia</taxon>
        <taxon>Lophotrochozoa</taxon>
        <taxon>Mollusca</taxon>
        <taxon>Bivalvia</taxon>
        <taxon>Autobranchia</taxon>
        <taxon>Pteriomorphia</taxon>
        <taxon>Mytilida</taxon>
        <taxon>Mytiloidea</taxon>
        <taxon>Mytilidae</taxon>
        <taxon>Mytilinae</taxon>
        <taxon>Mytilus</taxon>
    </lineage>
</organism>
<evidence type="ECO:0000259" key="8">
    <source>
        <dbReference type="PROSITE" id="PS51456"/>
    </source>
</evidence>
<dbReference type="SMART" id="SM00242">
    <property type="entry name" value="MYSc"/>
    <property type="match status" value="1"/>
</dbReference>
<reference evidence="9" key="1">
    <citation type="submission" date="2018-11" db="EMBL/GenBank/DDBJ databases">
        <authorList>
            <person name="Alioto T."/>
            <person name="Alioto T."/>
        </authorList>
    </citation>
    <scope>NUCLEOTIDE SEQUENCE</scope>
</reference>
<dbReference type="InterPro" id="IPR001609">
    <property type="entry name" value="Myosin_head_motor_dom-like"/>
</dbReference>
<dbReference type="GO" id="GO:0051015">
    <property type="term" value="F:actin filament binding"/>
    <property type="evidence" value="ECO:0007669"/>
    <property type="project" value="TreeGrafter"/>
</dbReference>
<feature type="binding site" evidence="7">
    <location>
        <begin position="105"/>
        <end position="112"/>
    </location>
    <ligand>
        <name>ATP</name>
        <dbReference type="ChEBI" id="CHEBI:30616"/>
    </ligand>
</feature>
<evidence type="ECO:0000256" key="5">
    <source>
        <dbReference type="ARBA" id="ARBA00023175"/>
    </source>
</evidence>
<dbReference type="InterPro" id="IPR036961">
    <property type="entry name" value="Kinesin_motor_dom_sf"/>
</dbReference>
<keyword evidence="4 7" id="KW-0518">Myosin</keyword>
<dbReference type="GO" id="GO:0006897">
    <property type="term" value="P:endocytosis"/>
    <property type="evidence" value="ECO:0007669"/>
    <property type="project" value="TreeGrafter"/>
</dbReference>
<dbReference type="GO" id="GO:0000146">
    <property type="term" value="F:microfilament motor activity"/>
    <property type="evidence" value="ECO:0007669"/>
    <property type="project" value="TreeGrafter"/>
</dbReference>
<dbReference type="GO" id="GO:0005524">
    <property type="term" value="F:ATP binding"/>
    <property type="evidence" value="ECO:0007669"/>
    <property type="project" value="UniProtKB-UniRule"/>
</dbReference>
<dbReference type="AlphaFoldDB" id="A0A8B6C4H5"/>
<dbReference type="PANTHER" id="PTHR13140:SF679">
    <property type="entry name" value="UNCONVENTIONAL MYOSIN IC"/>
    <property type="match status" value="1"/>
</dbReference>
<proteinExistence type="inferred from homology"/>
<keyword evidence="6 7" id="KW-0009">Actin-binding</keyword>
<evidence type="ECO:0000256" key="1">
    <source>
        <dbReference type="ARBA" id="ARBA00008314"/>
    </source>
</evidence>
<evidence type="ECO:0000256" key="3">
    <source>
        <dbReference type="ARBA" id="ARBA00022840"/>
    </source>
</evidence>
<dbReference type="GO" id="GO:0005737">
    <property type="term" value="C:cytoplasm"/>
    <property type="evidence" value="ECO:0007669"/>
    <property type="project" value="TreeGrafter"/>
</dbReference>
<dbReference type="GO" id="GO:0005886">
    <property type="term" value="C:plasma membrane"/>
    <property type="evidence" value="ECO:0007669"/>
    <property type="project" value="TreeGrafter"/>
</dbReference>